<dbReference type="NCBIfam" id="TIGR03172">
    <property type="entry name" value="selenium cofactor biosynthesis protein YqeC"/>
    <property type="match status" value="1"/>
</dbReference>
<dbReference type="Pfam" id="PF19842">
    <property type="entry name" value="YqeC"/>
    <property type="match status" value="1"/>
</dbReference>
<keyword evidence="2" id="KW-1185">Reference proteome</keyword>
<dbReference type="Proteomes" id="UP001500339">
    <property type="component" value="Unassembled WGS sequence"/>
</dbReference>
<evidence type="ECO:0000313" key="1">
    <source>
        <dbReference type="EMBL" id="GAA0727719.1"/>
    </source>
</evidence>
<name>A0ABP3UE81_9CLOT</name>
<dbReference type="InterPro" id="IPR017587">
    <property type="entry name" value="YqeC"/>
</dbReference>
<organism evidence="1 2">
    <name type="scientific">Clostridium malenominatum</name>
    <dbReference type="NCBI Taxonomy" id="1539"/>
    <lineage>
        <taxon>Bacteria</taxon>
        <taxon>Bacillati</taxon>
        <taxon>Bacillota</taxon>
        <taxon>Clostridia</taxon>
        <taxon>Eubacteriales</taxon>
        <taxon>Clostridiaceae</taxon>
        <taxon>Clostridium</taxon>
    </lineage>
</organism>
<reference evidence="2" key="1">
    <citation type="journal article" date="2019" name="Int. J. Syst. Evol. Microbiol.">
        <title>The Global Catalogue of Microorganisms (GCM) 10K type strain sequencing project: providing services to taxonomists for standard genome sequencing and annotation.</title>
        <authorList>
            <consortium name="The Broad Institute Genomics Platform"/>
            <consortium name="The Broad Institute Genome Sequencing Center for Infectious Disease"/>
            <person name="Wu L."/>
            <person name="Ma J."/>
        </authorList>
    </citation>
    <scope>NUCLEOTIDE SEQUENCE [LARGE SCALE GENOMIC DNA]</scope>
    <source>
        <strain evidence="2">JCM 1405</strain>
    </source>
</reference>
<proteinExistence type="predicted"/>
<sequence>MRRIFNLSEKDVISIVGAGGKTSLMFALGEELRKEFRVMITTTTKIFVPRNNQYDFMFIGEDAYSTRNIKHKGIYIYGKKINSENKIIGFQGEELNKIIESFDYVIIESDGSKMKPLKGWGEQEPVICSDTDKTIGVFDISTIGNYIENKLIHRMDKFLNITGGDLEEEITVEHGVNLILHEEGLFKDSKGEKILFINKVESNEDKLQAHRLNKRIKEINPNYLHRIVAGSVKSGMFEVLH</sequence>
<evidence type="ECO:0000313" key="2">
    <source>
        <dbReference type="Proteomes" id="UP001500339"/>
    </source>
</evidence>
<protein>
    <submittedName>
        <fullName evidence="1">Selenium cofactor biosynthesis protein YqeC</fullName>
    </submittedName>
</protein>
<dbReference type="EMBL" id="BAAACF010000003">
    <property type="protein sequence ID" value="GAA0727719.1"/>
    <property type="molecule type" value="Genomic_DNA"/>
</dbReference>
<comment type="caution">
    <text evidence="1">The sequence shown here is derived from an EMBL/GenBank/DDBJ whole genome shotgun (WGS) entry which is preliminary data.</text>
</comment>
<dbReference type="RefSeq" id="WP_343770267.1">
    <property type="nucleotide sequence ID" value="NZ_BAAACF010000003.1"/>
</dbReference>
<accession>A0ABP3UE81</accession>
<gene>
    <name evidence="1" type="primary">yqeC</name>
    <name evidence="1" type="ORF">GCM10008905_25650</name>
</gene>